<dbReference type="GO" id="GO:0005886">
    <property type="term" value="C:plasma membrane"/>
    <property type="evidence" value="ECO:0007669"/>
    <property type="project" value="UniProtKB-SubCell"/>
</dbReference>
<evidence type="ECO:0000256" key="1">
    <source>
        <dbReference type="ARBA" id="ARBA00004651"/>
    </source>
</evidence>
<evidence type="ECO:0000256" key="9">
    <source>
        <dbReference type="ARBA" id="ARBA00023224"/>
    </source>
</evidence>
<comment type="caution">
    <text evidence="11">The sequence shown here is derived from an EMBL/GenBank/DDBJ whole genome shotgun (WGS) entry which is preliminary data.</text>
</comment>
<protein>
    <submittedName>
        <fullName evidence="11">Uncharacterized protein</fullName>
    </submittedName>
</protein>
<accession>A0ABD1ER90</accession>
<feature type="transmembrane region" description="Helical" evidence="10">
    <location>
        <begin position="73"/>
        <end position="92"/>
    </location>
</feature>
<keyword evidence="7 10" id="KW-0472">Membrane</keyword>
<evidence type="ECO:0000313" key="11">
    <source>
        <dbReference type="EMBL" id="KAL1501294.1"/>
    </source>
</evidence>
<sequence>MNKEQALSFFNVNRWMLRCAGLWRPEIKNQYWQRLYTIYGIVVFLFVNLWFTATEFISIFYTMKNQFEFIKNINFFLTHFMGAIKVVFWYFYGDRLIGIMISLGTPGSLYEAYQAPPLSKQFLAECVYMLAMLFQLYLYCWFGNEVTLKFQELPQYIWENNWIATNTSFKKSMIFTMMRAKTPVYFTAGNFSRLTLATFMSVNLTYKLSFLEYTSLIADPKNVLFDFCFD</sequence>
<evidence type="ECO:0000256" key="2">
    <source>
        <dbReference type="ARBA" id="ARBA00022475"/>
    </source>
</evidence>
<keyword evidence="12" id="KW-1185">Reference proteome</keyword>
<feature type="transmembrane region" description="Helical" evidence="10">
    <location>
        <begin position="122"/>
        <end position="142"/>
    </location>
</feature>
<dbReference type="PANTHER" id="PTHR21137">
    <property type="entry name" value="ODORANT RECEPTOR"/>
    <property type="match status" value="1"/>
</dbReference>
<keyword evidence="9" id="KW-0807">Transducer</keyword>
<dbReference type="PANTHER" id="PTHR21137:SF35">
    <property type="entry name" value="ODORANT RECEPTOR 19A-RELATED"/>
    <property type="match status" value="1"/>
</dbReference>
<reference evidence="11 12" key="1">
    <citation type="submission" date="2024-05" db="EMBL/GenBank/DDBJ databases">
        <title>Genetic variation in Jamaican populations of the coffee berry borer (Hypothenemus hampei).</title>
        <authorList>
            <person name="Errbii M."/>
            <person name="Myrie A."/>
        </authorList>
    </citation>
    <scope>NUCLEOTIDE SEQUENCE [LARGE SCALE GENOMIC DNA]</scope>
    <source>
        <strain evidence="11">JA-Hopewell-2020-01-JO</strain>
        <tissue evidence="11">Whole body</tissue>
    </source>
</reference>
<keyword evidence="6 10" id="KW-1133">Transmembrane helix</keyword>
<comment type="subcellular location">
    <subcellularLocation>
        <location evidence="1">Cell membrane</location>
        <topology evidence="1">Multi-pass membrane protein</topology>
    </subcellularLocation>
</comment>
<keyword evidence="3" id="KW-0716">Sensory transduction</keyword>
<keyword evidence="4 10" id="KW-0812">Transmembrane</keyword>
<evidence type="ECO:0000256" key="10">
    <source>
        <dbReference type="SAM" id="Phobius"/>
    </source>
</evidence>
<dbReference type="EMBL" id="JBDJPC010000005">
    <property type="protein sequence ID" value="KAL1501294.1"/>
    <property type="molecule type" value="Genomic_DNA"/>
</dbReference>
<evidence type="ECO:0000256" key="6">
    <source>
        <dbReference type="ARBA" id="ARBA00022989"/>
    </source>
</evidence>
<dbReference type="Pfam" id="PF02949">
    <property type="entry name" value="7tm_6"/>
    <property type="match status" value="1"/>
</dbReference>
<dbReference type="GO" id="GO:0007165">
    <property type="term" value="P:signal transduction"/>
    <property type="evidence" value="ECO:0007669"/>
    <property type="project" value="UniProtKB-KW"/>
</dbReference>
<evidence type="ECO:0000256" key="8">
    <source>
        <dbReference type="ARBA" id="ARBA00023170"/>
    </source>
</evidence>
<evidence type="ECO:0000256" key="3">
    <source>
        <dbReference type="ARBA" id="ARBA00022606"/>
    </source>
</evidence>
<dbReference type="Proteomes" id="UP001566132">
    <property type="component" value="Unassembled WGS sequence"/>
</dbReference>
<evidence type="ECO:0000256" key="5">
    <source>
        <dbReference type="ARBA" id="ARBA00022725"/>
    </source>
</evidence>
<evidence type="ECO:0000256" key="7">
    <source>
        <dbReference type="ARBA" id="ARBA00023136"/>
    </source>
</evidence>
<feature type="transmembrane region" description="Helical" evidence="10">
    <location>
        <begin position="38"/>
        <end position="61"/>
    </location>
</feature>
<evidence type="ECO:0000256" key="4">
    <source>
        <dbReference type="ARBA" id="ARBA00022692"/>
    </source>
</evidence>
<dbReference type="InterPro" id="IPR004117">
    <property type="entry name" value="7tm6_olfct_rcpt"/>
</dbReference>
<name>A0ABD1ER90_HYPHA</name>
<proteinExistence type="predicted"/>
<keyword evidence="8" id="KW-0675">Receptor</keyword>
<dbReference type="GO" id="GO:0007608">
    <property type="term" value="P:sensory perception of smell"/>
    <property type="evidence" value="ECO:0007669"/>
    <property type="project" value="UniProtKB-KW"/>
</dbReference>
<keyword evidence="5" id="KW-0552">Olfaction</keyword>
<evidence type="ECO:0000313" key="12">
    <source>
        <dbReference type="Proteomes" id="UP001566132"/>
    </source>
</evidence>
<gene>
    <name evidence="11" type="ORF">ABEB36_006641</name>
</gene>
<dbReference type="AlphaFoldDB" id="A0ABD1ER90"/>
<organism evidence="11 12">
    <name type="scientific">Hypothenemus hampei</name>
    <name type="common">Coffee berry borer</name>
    <dbReference type="NCBI Taxonomy" id="57062"/>
    <lineage>
        <taxon>Eukaryota</taxon>
        <taxon>Metazoa</taxon>
        <taxon>Ecdysozoa</taxon>
        <taxon>Arthropoda</taxon>
        <taxon>Hexapoda</taxon>
        <taxon>Insecta</taxon>
        <taxon>Pterygota</taxon>
        <taxon>Neoptera</taxon>
        <taxon>Endopterygota</taxon>
        <taxon>Coleoptera</taxon>
        <taxon>Polyphaga</taxon>
        <taxon>Cucujiformia</taxon>
        <taxon>Curculionidae</taxon>
        <taxon>Scolytinae</taxon>
        <taxon>Hypothenemus</taxon>
    </lineage>
</organism>
<keyword evidence="2" id="KW-1003">Cell membrane</keyword>